<dbReference type="InterPro" id="IPR050255">
    <property type="entry name" value="POU_domain_TF"/>
</dbReference>
<evidence type="ECO:0000259" key="14">
    <source>
        <dbReference type="PROSITE" id="PS51179"/>
    </source>
</evidence>
<feature type="domain" description="Homeobox" evidence="13">
    <location>
        <begin position="419"/>
        <end position="479"/>
    </location>
</feature>
<dbReference type="PROSITE" id="PS00035">
    <property type="entry name" value="POU_1"/>
    <property type="match status" value="1"/>
</dbReference>
<dbReference type="PRINTS" id="PR00028">
    <property type="entry name" value="POUDOMAIN"/>
</dbReference>
<dbReference type="SUPFAM" id="SSF47413">
    <property type="entry name" value="lambda repressor-like DNA-binding domains"/>
    <property type="match status" value="1"/>
</dbReference>
<feature type="compositionally biased region" description="Low complexity" evidence="12">
    <location>
        <begin position="180"/>
        <end position="207"/>
    </location>
</feature>
<reference evidence="15" key="2">
    <citation type="submission" date="2016-06" db="EMBL/GenBank/DDBJ databases">
        <title>The genome of a short-lived fish provides insights into sex chromosome evolution and the genetic control of aging.</title>
        <authorList>
            <person name="Reichwald K."/>
            <person name="Felder M."/>
            <person name="Petzold A."/>
            <person name="Koch P."/>
            <person name="Groth M."/>
            <person name="Platzer M."/>
        </authorList>
    </citation>
    <scope>NUCLEOTIDE SEQUENCE</scope>
    <source>
        <tissue evidence="15">Brain</tissue>
    </source>
</reference>
<feature type="region of interest" description="Disordered" evidence="12">
    <location>
        <begin position="478"/>
        <end position="508"/>
    </location>
</feature>
<evidence type="ECO:0000259" key="13">
    <source>
        <dbReference type="PROSITE" id="PS50071"/>
    </source>
</evidence>
<sequence>MFVPLPVPFVFQRTAPDLSAWRLKSPLALRSNSDIRMSKLVEVEKVGADSPLEASESERNGPESNHQSLKISPFPLSPNLNSSKSKMDECAEMSPGLPSSHGPTPSQTALQHTQLMLTGSQLAGLTALLPAQQQLLLQQAQAQLLAAAVQQSNAAAHAAHAAAQANQQAQAAAAANQQAQQQQQQAGQQVHSQSQGQGQSTQEQNTQSVPVPPPQLTLSQPIQLTAQDIQQLLQLQQLVLVPGHPLPSPAQFLLPQAQQGQQGLLSTPNLIPLPQQNQGSLLSAPARMGLQTQVQRDKSVDLSGGGGMTAVPSVTSHPDEPSDLEELEQFARTFKQRRIKLGFTQGDVGLAMGKLYGNDFSQTTISRFEALNLSFKNMCKLKPLLEKWLNDAETMSIDSTLPSPSSLSSPSLGFEGIPGRRRKKRTSIETNVRVALERSFLTNQKPTSEEILLIAEQLNMEKEVIRVWFCNRRQKEKRINPSSATPPLPSQPPAAPQTHKPPCYSPHMMSSQLSQAVTNLSSTTATTMSSICPLTSSLTSTHPSLTSTHPPLSSTPSPVTPPPPPCSTASPATPSHNTLNLNTGLWRMGKKNGDMSNYITDFAANLRNTVMGVNTGMNHALLGNNPLATIQALAASGGQLPLSTLEGGSKVLLGASGGQGGALHSSLFLNHPTLLHMGQNPGAGLVSAAVAKVSQASPFPSASSISPTPCSPSPCSSPASSCSSSEMAHSPSCLGGPKIE</sequence>
<organism evidence="15">
    <name type="scientific">Nothobranchius pienaari</name>
    <dbReference type="NCBI Taxonomy" id="704102"/>
    <lineage>
        <taxon>Eukaryota</taxon>
        <taxon>Metazoa</taxon>
        <taxon>Chordata</taxon>
        <taxon>Craniata</taxon>
        <taxon>Vertebrata</taxon>
        <taxon>Euteleostomi</taxon>
        <taxon>Actinopterygii</taxon>
        <taxon>Neopterygii</taxon>
        <taxon>Teleostei</taxon>
        <taxon>Neoteleostei</taxon>
        <taxon>Acanthomorphata</taxon>
        <taxon>Ovalentaria</taxon>
        <taxon>Atherinomorphae</taxon>
        <taxon>Cyprinodontiformes</taxon>
        <taxon>Nothobranchiidae</taxon>
        <taxon>Nothobranchius</taxon>
    </lineage>
</organism>
<dbReference type="PANTHER" id="PTHR11636">
    <property type="entry name" value="POU DOMAIN"/>
    <property type="match status" value="1"/>
</dbReference>
<dbReference type="EMBL" id="HAEF01014507">
    <property type="protein sequence ID" value="SBR55666.1"/>
    <property type="molecule type" value="Transcribed_RNA"/>
</dbReference>
<dbReference type="FunFam" id="1.10.260.40:FF:000001">
    <property type="entry name" value="POU domain protein"/>
    <property type="match status" value="1"/>
</dbReference>
<dbReference type="SUPFAM" id="SSF46689">
    <property type="entry name" value="Homeodomain-like"/>
    <property type="match status" value="1"/>
</dbReference>
<evidence type="ECO:0000256" key="4">
    <source>
        <dbReference type="ARBA" id="ARBA00022473"/>
    </source>
</evidence>
<dbReference type="InterPro" id="IPR001356">
    <property type="entry name" value="HD"/>
</dbReference>
<gene>
    <name evidence="15" type="primary">POU2F2B</name>
</gene>
<keyword evidence="6 9" id="KW-0371">Homeobox</keyword>
<dbReference type="PROSITE" id="PS00027">
    <property type="entry name" value="HOMEOBOX_1"/>
    <property type="match status" value="1"/>
</dbReference>
<dbReference type="CDD" id="cd00086">
    <property type="entry name" value="homeodomain"/>
    <property type="match status" value="1"/>
</dbReference>
<dbReference type="GO" id="GO:0000981">
    <property type="term" value="F:DNA-binding transcription factor activity, RNA polymerase II-specific"/>
    <property type="evidence" value="ECO:0007669"/>
    <property type="project" value="InterPro"/>
</dbReference>
<dbReference type="InterPro" id="IPR009057">
    <property type="entry name" value="Homeodomain-like_sf"/>
</dbReference>
<name>A0A1A8MGH4_9TELE</name>
<reference evidence="15" key="1">
    <citation type="submission" date="2016-05" db="EMBL/GenBank/DDBJ databases">
        <authorList>
            <person name="Lavstsen T."/>
            <person name="Jespersen J.S."/>
        </authorList>
    </citation>
    <scope>NUCLEOTIDE SEQUENCE</scope>
    <source>
        <tissue evidence="15">Brain</tissue>
    </source>
</reference>
<feature type="region of interest" description="Disordered" evidence="12">
    <location>
        <begin position="699"/>
        <end position="740"/>
    </location>
</feature>
<feature type="region of interest" description="Disordered" evidence="12">
    <location>
        <begin position="400"/>
        <end position="425"/>
    </location>
</feature>
<keyword evidence="7 11" id="KW-0804">Transcription</keyword>
<dbReference type="InterPro" id="IPR017970">
    <property type="entry name" value="Homeobox_CS"/>
</dbReference>
<dbReference type="InterPro" id="IPR013847">
    <property type="entry name" value="POU"/>
</dbReference>
<keyword evidence="5 9" id="KW-0238">DNA-binding</keyword>
<evidence type="ECO:0000256" key="1">
    <source>
        <dbReference type="ARBA" id="ARBA00004123"/>
    </source>
</evidence>
<evidence type="ECO:0000256" key="5">
    <source>
        <dbReference type="ARBA" id="ARBA00023125"/>
    </source>
</evidence>
<evidence type="ECO:0000256" key="11">
    <source>
        <dbReference type="RuleBase" id="RU361194"/>
    </source>
</evidence>
<feature type="region of interest" description="Disordered" evidence="12">
    <location>
        <begin position="48"/>
        <end position="108"/>
    </location>
</feature>
<keyword evidence="8 9" id="KW-0539">Nucleus</keyword>
<dbReference type="Gene3D" id="1.10.260.40">
    <property type="entry name" value="lambda repressor-like DNA-binding domains"/>
    <property type="match status" value="1"/>
</dbReference>
<comment type="subcellular location">
    <subcellularLocation>
        <location evidence="1 9 10">Nucleus</location>
    </subcellularLocation>
</comment>
<evidence type="ECO:0000256" key="6">
    <source>
        <dbReference type="ARBA" id="ARBA00023155"/>
    </source>
</evidence>
<feature type="DNA-binding region" description="Homeobox" evidence="9">
    <location>
        <begin position="421"/>
        <end position="480"/>
    </location>
</feature>
<protein>
    <recommendedName>
        <fullName evidence="11">POU domain protein</fullName>
    </recommendedName>
</protein>
<dbReference type="GO" id="GO:0005634">
    <property type="term" value="C:nucleus"/>
    <property type="evidence" value="ECO:0007669"/>
    <property type="project" value="UniProtKB-SubCell"/>
</dbReference>
<keyword evidence="4" id="KW-0217">Developmental protein</keyword>
<dbReference type="InterPro" id="IPR000972">
    <property type="entry name" value="TF_octamer"/>
</dbReference>
<dbReference type="AlphaFoldDB" id="A0A1A8MGH4"/>
<dbReference type="Gene3D" id="1.10.10.60">
    <property type="entry name" value="Homeodomain-like"/>
    <property type="match status" value="1"/>
</dbReference>
<evidence type="ECO:0000256" key="8">
    <source>
        <dbReference type="ARBA" id="ARBA00023242"/>
    </source>
</evidence>
<evidence type="ECO:0000256" key="7">
    <source>
        <dbReference type="ARBA" id="ARBA00023163"/>
    </source>
</evidence>
<evidence type="ECO:0000313" key="15">
    <source>
        <dbReference type="EMBL" id="SBR55666.1"/>
    </source>
</evidence>
<dbReference type="InterPro" id="IPR000327">
    <property type="entry name" value="POU_dom"/>
</dbReference>
<dbReference type="PANTHER" id="PTHR11636:SF46">
    <property type="entry name" value="POU DOMAIN, CLASS 2, TRANSCRIPTION FACTOR 2"/>
    <property type="match status" value="1"/>
</dbReference>
<dbReference type="FunFam" id="1.10.10.60:FF:000005">
    <property type="entry name" value="POU domain protein"/>
    <property type="match status" value="1"/>
</dbReference>
<evidence type="ECO:0000256" key="3">
    <source>
        <dbReference type="ARBA" id="ARBA00010250"/>
    </source>
</evidence>
<feature type="compositionally biased region" description="Pro residues" evidence="12">
    <location>
        <begin position="484"/>
        <end position="495"/>
    </location>
</feature>
<evidence type="ECO:0000256" key="2">
    <source>
        <dbReference type="ARBA" id="ARBA00008879"/>
    </source>
</evidence>
<proteinExistence type="inferred from homology"/>
<evidence type="ECO:0000256" key="9">
    <source>
        <dbReference type="PROSITE-ProRule" id="PRU00108"/>
    </source>
</evidence>
<feature type="compositionally biased region" description="Low complexity" evidence="12">
    <location>
        <begin position="540"/>
        <end position="557"/>
    </location>
</feature>
<dbReference type="PROSITE" id="PS50071">
    <property type="entry name" value="HOMEOBOX_2"/>
    <property type="match status" value="1"/>
</dbReference>
<feature type="region of interest" description="Disordered" evidence="12">
    <location>
        <begin position="180"/>
        <end position="217"/>
    </location>
</feature>
<comment type="similarity">
    <text evidence="3">Belongs to the POU transcription factor family. Class-3 subfamily.</text>
</comment>
<dbReference type="PROSITE" id="PS00465">
    <property type="entry name" value="POU_2"/>
    <property type="match status" value="1"/>
</dbReference>
<dbReference type="PROSITE" id="PS51179">
    <property type="entry name" value="POU_3"/>
    <property type="match status" value="1"/>
</dbReference>
<accession>A0A1A8MGH4</accession>
<feature type="region of interest" description="Disordered" evidence="12">
    <location>
        <begin position="540"/>
        <end position="583"/>
    </location>
</feature>
<dbReference type="SMART" id="SM00389">
    <property type="entry name" value="HOX"/>
    <property type="match status" value="1"/>
</dbReference>
<feature type="domain" description="POU-specific" evidence="14">
    <location>
        <begin position="319"/>
        <end position="393"/>
    </location>
</feature>
<dbReference type="Pfam" id="PF00157">
    <property type="entry name" value="Pou"/>
    <property type="match status" value="1"/>
</dbReference>
<evidence type="ECO:0000256" key="10">
    <source>
        <dbReference type="RuleBase" id="RU000682"/>
    </source>
</evidence>
<dbReference type="GO" id="GO:0000978">
    <property type="term" value="F:RNA polymerase II cis-regulatory region sequence-specific DNA binding"/>
    <property type="evidence" value="ECO:0007669"/>
    <property type="project" value="TreeGrafter"/>
</dbReference>
<dbReference type="Pfam" id="PF00046">
    <property type="entry name" value="Homeodomain"/>
    <property type="match status" value="1"/>
</dbReference>
<dbReference type="SMART" id="SM00352">
    <property type="entry name" value="POU"/>
    <property type="match status" value="1"/>
</dbReference>
<evidence type="ECO:0000256" key="12">
    <source>
        <dbReference type="SAM" id="MobiDB-lite"/>
    </source>
</evidence>
<dbReference type="InterPro" id="IPR010982">
    <property type="entry name" value="Lambda_DNA-bd_dom_sf"/>
</dbReference>
<feature type="compositionally biased region" description="Low complexity" evidence="12">
    <location>
        <begin position="401"/>
        <end position="412"/>
    </location>
</feature>
<comment type="similarity">
    <text evidence="2">Belongs to the POU transcription factor family. Class-2 subfamily.</text>
</comment>
<dbReference type="PRINTS" id="PR00029">
    <property type="entry name" value="OCTAMER"/>
</dbReference>
<feature type="compositionally biased region" description="Low complexity" evidence="12">
    <location>
        <begin position="699"/>
        <end position="733"/>
    </location>
</feature>